<reference evidence="1 2" key="1">
    <citation type="submission" date="2019-02" db="EMBL/GenBank/DDBJ databases">
        <title>Genomic data mining of an Antarctic deep-sea actinobacterium, Janibacterlimosus P3-3-X1.</title>
        <authorList>
            <person name="Liao L."/>
            <person name="Chen B."/>
        </authorList>
    </citation>
    <scope>NUCLEOTIDE SEQUENCE [LARGE SCALE GENOMIC DNA]</scope>
    <source>
        <strain evidence="1 2">P3-3-X1</strain>
    </source>
</reference>
<dbReference type="Gene3D" id="3.30.70.1280">
    <property type="entry name" value="SP0830-like domains"/>
    <property type="match status" value="1"/>
</dbReference>
<dbReference type="Pfam" id="PF08002">
    <property type="entry name" value="DUF1697"/>
    <property type="match status" value="1"/>
</dbReference>
<dbReference type="RefSeq" id="WP_130628091.1">
    <property type="nucleotide sequence ID" value="NZ_CP036164.1"/>
</dbReference>
<proteinExistence type="predicted"/>
<evidence type="ECO:0000313" key="2">
    <source>
        <dbReference type="Proteomes" id="UP000290408"/>
    </source>
</evidence>
<dbReference type="STRING" id="1216970.GCA_001570985_02613"/>
<name>A0A4V0ZAK7_9MICO</name>
<dbReference type="PANTHER" id="PTHR36439">
    <property type="entry name" value="BLL4334 PROTEIN"/>
    <property type="match status" value="1"/>
</dbReference>
<dbReference type="SUPFAM" id="SSF160379">
    <property type="entry name" value="SP0830-like"/>
    <property type="match status" value="1"/>
</dbReference>
<dbReference type="AlphaFoldDB" id="A0A4V0ZAK7"/>
<gene>
    <name evidence="1" type="ORF">EXU32_00235</name>
</gene>
<accession>A0A4V0ZAK7</accession>
<keyword evidence="2" id="KW-1185">Reference proteome</keyword>
<dbReference type="PIRSF" id="PIRSF008502">
    <property type="entry name" value="UCP008502"/>
    <property type="match status" value="1"/>
</dbReference>
<dbReference type="KEGG" id="jli:EXU32_00235"/>
<dbReference type="Proteomes" id="UP000290408">
    <property type="component" value="Chromosome"/>
</dbReference>
<protein>
    <submittedName>
        <fullName evidence="1">DUF1697 domain-containing protein</fullName>
    </submittedName>
</protein>
<dbReference type="PANTHER" id="PTHR36439:SF1">
    <property type="entry name" value="DUF1697 DOMAIN-CONTAINING PROTEIN"/>
    <property type="match status" value="1"/>
</dbReference>
<evidence type="ECO:0000313" key="1">
    <source>
        <dbReference type="EMBL" id="QBF44838.1"/>
    </source>
</evidence>
<sequence>MNRYVALLRGIAPALPNNSNVQLRGVIEGLGHERVESVLASGNILFRSEQTDVPRLERTIQEALVADLGIGGGTIIRELGELQALIDSDPFPGLTHGRGSYLVATFLKDGAGQPADLPADPDPRMRLVRFDEPARAFLAVIDNSEPGKTPDFMRWLERTHGKDITTRTWLTVQRIATKLALP</sequence>
<organism evidence="1 2">
    <name type="scientific">Janibacter limosus</name>
    <dbReference type="NCBI Taxonomy" id="53458"/>
    <lineage>
        <taxon>Bacteria</taxon>
        <taxon>Bacillati</taxon>
        <taxon>Actinomycetota</taxon>
        <taxon>Actinomycetes</taxon>
        <taxon>Micrococcales</taxon>
        <taxon>Intrasporangiaceae</taxon>
        <taxon>Janibacter</taxon>
    </lineage>
</organism>
<dbReference type="OrthoDB" id="9806494at2"/>
<dbReference type="InterPro" id="IPR012545">
    <property type="entry name" value="DUF1697"/>
</dbReference>
<dbReference type="EMBL" id="CP036164">
    <property type="protein sequence ID" value="QBF44838.1"/>
    <property type="molecule type" value="Genomic_DNA"/>
</dbReference>